<evidence type="ECO:0000313" key="1">
    <source>
        <dbReference type="EMBL" id="MBE1533370.1"/>
    </source>
</evidence>
<protein>
    <submittedName>
        <fullName evidence="1">Uncharacterized protein</fullName>
    </submittedName>
</protein>
<dbReference type="Proteomes" id="UP000627838">
    <property type="component" value="Unassembled WGS sequence"/>
</dbReference>
<organism evidence="1 2">
    <name type="scientific">Actinomadura algeriensis</name>
    <dbReference type="NCBI Taxonomy" id="1679523"/>
    <lineage>
        <taxon>Bacteria</taxon>
        <taxon>Bacillati</taxon>
        <taxon>Actinomycetota</taxon>
        <taxon>Actinomycetes</taxon>
        <taxon>Streptosporangiales</taxon>
        <taxon>Thermomonosporaceae</taxon>
        <taxon>Actinomadura</taxon>
    </lineage>
</organism>
<dbReference type="RefSeq" id="WP_192759936.1">
    <property type="nucleotide sequence ID" value="NZ_JADBDZ010000001.1"/>
</dbReference>
<keyword evidence="2" id="KW-1185">Reference proteome</keyword>
<accession>A0ABR9JTD6</accession>
<name>A0ABR9JTD6_9ACTN</name>
<sequence length="91" mass="10543">MRRKPSICDACVRLQKRSNPEAQTTIDRWIPYCDAFPERIPGEIYTGGFDHRNPFEGDQGVRFEMRPGGERMLDAYERSLARRQAARPQGD</sequence>
<evidence type="ECO:0000313" key="2">
    <source>
        <dbReference type="Proteomes" id="UP000627838"/>
    </source>
</evidence>
<comment type="caution">
    <text evidence="1">The sequence shown here is derived from an EMBL/GenBank/DDBJ whole genome shotgun (WGS) entry which is preliminary data.</text>
</comment>
<reference evidence="1 2" key="1">
    <citation type="submission" date="2020-10" db="EMBL/GenBank/DDBJ databases">
        <title>Sequencing the genomes of 1000 actinobacteria strains.</title>
        <authorList>
            <person name="Klenk H.-P."/>
        </authorList>
    </citation>
    <scope>NUCLEOTIDE SEQUENCE [LARGE SCALE GENOMIC DNA]</scope>
    <source>
        <strain evidence="1 2">DSM 46744</strain>
    </source>
</reference>
<proteinExistence type="predicted"/>
<dbReference type="EMBL" id="JADBDZ010000001">
    <property type="protein sequence ID" value="MBE1533370.1"/>
    <property type="molecule type" value="Genomic_DNA"/>
</dbReference>
<gene>
    <name evidence="1" type="ORF">H4W34_003203</name>
</gene>